<proteinExistence type="predicted"/>
<comment type="caution">
    <text evidence="1">The sequence shown here is derived from an EMBL/GenBank/DDBJ whole genome shotgun (WGS) entry which is preliminary data.</text>
</comment>
<protein>
    <submittedName>
        <fullName evidence="1">Uncharacterized protein</fullName>
    </submittedName>
</protein>
<reference evidence="1" key="1">
    <citation type="submission" date="2021-03" db="EMBL/GenBank/DDBJ databases">
        <authorList>
            <consortium name="DOE Joint Genome Institute"/>
            <person name="Ahrendt S."/>
            <person name="Looney B.P."/>
            <person name="Miyauchi S."/>
            <person name="Morin E."/>
            <person name="Drula E."/>
            <person name="Courty P.E."/>
            <person name="Chicoki N."/>
            <person name="Fauchery L."/>
            <person name="Kohler A."/>
            <person name="Kuo A."/>
            <person name="Labutti K."/>
            <person name="Pangilinan J."/>
            <person name="Lipzen A."/>
            <person name="Riley R."/>
            <person name="Andreopoulos W."/>
            <person name="He G."/>
            <person name="Johnson J."/>
            <person name="Barry K.W."/>
            <person name="Grigoriev I.V."/>
            <person name="Nagy L."/>
            <person name="Hibbett D."/>
            <person name="Henrissat B."/>
            <person name="Matheny P.B."/>
            <person name="Labbe J."/>
            <person name="Martin F."/>
        </authorList>
    </citation>
    <scope>NUCLEOTIDE SEQUENCE</scope>
    <source>
        <strain evidence="1">HHB10654</strain>
    </source>
</reference>
<gene>
    <name evidence="1" type="ORF">BV25DRAFT_1919588</name>
</gene>
<organism evidence="1 2">
    <name type="scientific">Artomyces pyxidatus</name>
    <dbReference type="NCBI Taxonomy" id="48021"/>
    <lineage>
        <taxon>Eukaryota</taxon>
        <taxon>Fungi</taxon>
        <taxon>Dikarya</taxon>
        <taxon>Basidiomycota</taxon>
        <taxon>Agaricomycotina</taxon>
        <taxon>Agaricomycetes</taxon>
        <taxon>Russulales</taxon>
        <taxon>Auriscalpiaceae</taxon>
        <taxon>Artomyces</taxon>
    </lineage>
</organism>
<reference evidence="1" key="2">
    <citation type="journal article" date="2022" name="New Phytol.">
        <title>Evolutionary transition to the ectomycorrhizal habit in the genomes of a hyperdiverse lineage of mushroom-forming fungi.</title>
        <authorList>
            <person name="Looney B."/>
            <person name="Miyauchi S."/>
            <person name="Morin E."/>
            <person name="Drula E."/>
            <person name="Courty P.E."/>
            <person name="Kohler A."/>
            <person name="Kuo A."/>
            <person name="LaButti K."/>
            <person name="Pangilinan J."/>
            <person name="Lipzen A."/>
            <person name="Riley R."/>
            <person name="Andreopoulos W."/>
            <person name="He G."/>
            <person name="Johnson J."/>
            <person name="Nolan M."/>
            <person name="Tritt A."/>
            <person name="Barry K.W."/>
            <person name="Grigoriev I.V."/>
            <person name="Nagy L.G."/>
            <person name="Hibbett D."/>
            <person name="Henrissat B."/>
            <person name="Matheny P.B."/>
            <person name="Labbe J."/>
            <person name="Martin F.M."/>
        </authorList>
    </citation>
    <scope>NUCLEOTIDE SEQUENCE</scope>
    <source>
        <strain evidence="1">HHB10654</strain>
    </source>
</reference>
<name>A0ACB8SNH5_9AGAM</name>
<sequence>MKATPRSSSHHDSRTPSRAGSSPVFVEPPHTPIRPHSLAQSLQDLPVEPQTAADESETEPLPEPPDQTDHDAGTDENMSRADAVEKVNVWLQSILDSNGCLPENMRHPEEAKSIVDKLTEAQLDRRDRASHQELLTSVLNQVLLDGDCVDRGPNATLRWTICPELMATVVRVLTAYDEATYEMISLENPPIQWHWSKLADQDIVGSLSGAGSMRELIMFFTVFQMFARHAEETIALRYELHHGGQILPPTKTRQSVSPIVTPLPPPISSRSSFGNPNFQLPEDGLGPTPRKHQAQDRNTPAAQASSTRQTPIKKELSVPPSIGTSLLFPSNRSRSISGQQRTASQPVQPPTRVSSMQRRTQFLAPSGHPSDGGDSSQGDEDRRPHSDPSWGAARRRPPRRADRESRRNQGDNPIPQPAGNGGAPPPPPPPPPAGSAADTAGKEPNKQTFILQQAPRDNSLRLDTRIPRDHIPTWDGSKKAILKYLHQMCHLAKKGTAIAEDLGRIAPFHWTGTAADWWLLLDDDLQQQYSSSWWELMEGI</sequence>
<accession>A0ACB8SNH5</accession>
<keyword evidence="2" id="KW-1185">Reference proteome</keyword>
<evidence type="ECO:0000313" key="1">
    <source>
        <dbReference type="EMBL" id="KAI0058054.1"/>
    </source>
</evidence>
<evidence type="ECO:0000313" key="2">
    <source>
        <dbReference type="Proteomes" id="UP000814140"/>
    </source>
</evidence>
<dbReference type="EMBL" id="MU277239">
    <property type="protein sequence ID" value="KAI0058054.1"/>
    <property type="molecule type" value="Genomic_DNA"/>
</dbReference>
<dbReference type="Proteomes" id="UP000814140">
    <property type="component" value="Unassembled WGS sequence"/>
</dbReference>